<accession>A0A9D2U9A5</accession>
<dbReference type="EMBL" id="DWUQ01000042">
    <property type="protein sequence ID" value="HJD43848.1"/>
    <property type="molecule type" value="Genomic_DNA"/>
</dbReference>
<name>A0A9D2U9A5_9BURK</name>
<dbReference type="Proteomes" id="UP000823889">
    <property type="component" value="Unassembled WGS sequence"/>
</dbReference>
<reference evidence="1" key="2">
    <citation type="submission" date="2021-04" db="EMBL/GenBank/DDBJ databases">
        <authorList>
            <person name="Gilroy R."/>
        </authorList>
    </citation>
    <scope>NUCLEOTIDE SEQUENCE</scope>
    <source>
        <strain evidence="1">9264</strain>
    </source>
</reference>
<comment type="caution">
    <text evidence="1">The sequence shown here is derived from an EMBL/GenBank/DDBJ whole genome shotgun (WGS) entry which is preliminary data.</text>
</comment>
<evidence type="ECO:0000313" key="2">
    <source>
        <dbReference type="Proteomes" id="UP000823889"/>
    </source>
</evidence>
<dbReference type="AlphaFoldDB" id="A0A9D2U9A5"/>
<evidence type="ECO:0000313" key="1">
    <source>
        <dbReference type="EMBL" id="HJD43848.1"/>
    </source>
</evidence>
<gene>
    <name evidence="1" type="ORF">H9906_02325</name>
</gene>
<proteinExistence type="predicted"/>
<protein>
    <submittedName>
        <fullName evidence="1">Uncharacterized protein</fullName>
    </submittedName>
</protein>
<sequence length="47" mass="4617">MPLGLGIGRVVGGSDGSALLSVELDLAAEVEVCELDGIPFSTGDVAS</sequence>
<reference evidence="1" key="1">
    <citation type="journal article" date="2021" name="PeerJ">
        <title>Extensive microbial diversity within the chicken gut microbiome revealed by metagenomics and culture.</title>
        <authorList>
            <person name="Gilroy R."/>
            <person name="Ravi A."/>
            <person name="Getino M."/>
            <person name="Pursley I."/>
            <person name="Horton D.L."/>
            <person name="Alikhan N.F."/>
            <person name="Baker D."/>
            <person name="Gharbi K."/>
            <person name="Hall N."/>
            <person name="Watson M."/>
            <person name="Adriaenssens E.M."/>
            <person name="Foster-Nyarko E."/>
            <person name="Jarju S."/>
            <person name="Secka A."/>
            <person name="Antonio M."/>
            <person name="Oren A."/>
            <person name="Chaudhuri R.R."/>
            <person name="La Ragione R."/>
            <person name="Hildebrand F."/>
            <person name="Pallen M.J."/>
        </authorList>
    </citation>
    <scope>NUCLEOTIDE SEQUENCE</scope>
    <source>
        <strain evidence="1">9264</strain>
    </source>
</reference>
<organism evidence="1 2">
    <name type="scientific">Candidatus Paenalcaligenes intestinipullorum</name>
    <dbReference type="NCBI Taxonomy" id="2838718"/>
    <lineage>
        <taxon>Bacteria</taxon>
        <taxon>Pseudomonadati</taxon>
        <taxon>Pseudomonadota</taxon>
        <taxon>Betaproteobacteria</taxon>
        <taxon>Burkholderiales</taxon>
        <taxon>Alcaligenaceae</taxon>
        <taxon>Paenalcaligenes</taxon>
    </lineage>
</organism>